<proteinExistence type="predicted"/>
<reference evidence="1 2" key="1">
    <citation type="journal article" date="2022" name="bioRxiv">
        <title>The genome of the oomycete Peronosclerospora sorghi, a cosmopolitan pathogen of maize and sorghum, is inflated with dispersed pseudogenes.</title>
        <authorList>
            <person name="Fletcher K."/>
            <person name="Martin F."/>
            <person name="Isakeit T."/>
            <person name="Cavanaugh K."/>
            <person name="Magill C."/>
            <person name="Michelmore R."/>
        </authorList>
    </citation>
    <scope>NUCLEOTIDE SEQUENCE [LARGE SCALE GENOMIC DNA]</scope>
    <source>
        <strain evidence="1">P6</strain>
    </source>
</reference>
<evidence type="ECO:0000313" key="2">
    <source>
        <dbReference type="Proteomes" id="UP001163321"/>
    </source>
</evidence>
<keyword evidence="2" id="KW-1185">Reference proteome</keyword>
<comment type="caution">
    <text evidence="1">The sequence shown here is derived from an EMBL/GenBank/DDBJ whole genome shotgun (WGS) entry which is preliminary data.</text>
</comment>
<evidence type="ECO:0000313" key="1">
    <source>
        <dbReference type="EMBL" id="KAI9915911.1"/>
    </source>
</evidence>
<dbReference type="EMBL" id="CM047582">
    <property type="protein sequence ID" value="KAI9915911.1"/>
    <property type="molecule type" value="Genomic_DNA"/>
</dbReference>
<dbReference type="Proteomes" id="UP001163321">
    <property type="component" value="Chromosome 3"/>
</dbReference>
<gene>
    <name evidence="1" type="ORF">PsorP6_008282</name>
</gene>
<sequence length="508" mass="57932">MTFVVISGSLKKDVCDLALSEIHHKRWRFLDDVCSVIVRQILSLSFAGQSEKVDCERKAYLVTEGISLCLDFIERLINLTVSSAKSVTDESEITNQRGVLVAALLHLFAKIDQNRGPKTLKSRLVDNIFKCGVDIHVILATLRFRQELITCHRVLLPSHESVSESGVESDEDEENEENFEKEDMQWIVEQVAKVWGLTNYQLFLQKPKHECACSTWSDHGIKNLIHTLLLDDEQKLYAPTVIVSPYSWLFHVAAYAHNLICLENHQDRISGLNLLRVVSDQCPQGKLTITTKKITDYTRASWSFEDLIEFIRARDWMSPLIQVITNAMVSFPETNDRSMALEVLRSLLAKLVMNDRFWLLRSLLMKCPYANVSAVLMDFIRQDAVATWSWPDLTQTPFKTPAIWFLLHEIISQAAERDLALQADLLASCLSLVRFLLLRDESNITEIRSKKGDTNLRKPLSRIMDRLQVKMNETMSSPSADNGSPCIPNEMTRFLVLEAALCSTMELL</sequence>
<name>A0ACC0WC48_9STRA</name>
<accession>A0ACC0WC48</accession>
<organism evidence="1 2">
    <name type="scientific">Peronosclerospora sorghi</name>
    <dbReference type="NCBI Taxonomy" id="230839"/>
    <lineage>
        <taxon>Eukaryota</taxon>
        <taxon>Sar</taxon>
        <taxon>Stramenopiles</taxon>
        <taxon>Oomycota</taxon>
        <taxon>Peronosporomycetes</taxon>
        <taxon>Peronosporales</taxon>
        <taxon>Peronosporaceae</taxon>
        <taxon>Peronosclerospora</taxon>
    </lineage>
</organism>
<protein>
    <submittedName>
        <fullName evidence="1">Uncharacterized protein</fullName>
    </submittedName>
</protein>